<organism evidence="1 2">
    <name type="scientific">Pseudomonas shirazensis</name>
    <dbReference type="NCBI Taxonomy" id="2745494"/>
    <lineage>
        <taxon>Bacteria</taxon>
        <taxon>Pseudomonadati</taxon>
        <taxon>Pseudomonadota</taxon>
        <taxon>Gammaproteobacteria</taxon>
        <taxon>Pseudomonadales</taxon>
        <taxon>Pseudomonadaceae</taxon>
        <taxon>Pseudomonas</taxon>
    </lineage>
</organism>
<gene>
    <name evidence="1" type="ORF">WLF18_24705</name>
</gene>
<proteinExistence type="predicted"/>
<dbReference type="EMBL" id="JBBNAW010000052">
    <property type="protein sequence ID" value="MEK2612296.1"/>
    <property type="molecule type" value="Genomic_DNA"/>
</dbReference>
<protein>
    <submittedName>
        <fullName evidence="1">Uncharacterized protein</fullName>
    </submittedName>
</protein>
<dbReference type="Proteomes" id="UP001386972">
    <property type="component" value="Unassembled WGS sequence"/>
</dbReference>
<keyword evidence="2" id="KW-1185">Reference proteome</keyword>
<name>A0ABU9A7X7_9PSED</name>
<evidence type="ECO:0000313" key="1">
    <source>
        <dbReference type="EMBL" id="MEK2612296.1"/>
    </source>
</evidence>
<sequence length="394" mass="44690">MSYAKREHNYGHLNFFEIERSGLYRVQRKSSGEEMISKNHGLGTTEVFRELAKWVKGRTFKETAPWPSKGGDGGDPVMCYCREIKEFPSGDFLVVLWKHDPTDTRGFRGLELGVDGKPTGNYITNGASSTGENYVWGHPCYYWVIPGKDIVVSIKFDDSKCDSDLMQKWVNYCVRHRLKFTGYNSRQPGESETRISFSTPESPETYNLLYKFSTNIKIFKTSEEHLERICETTKYMLLRNEVVVSDVAKDTEMEATISGKDSLDKANIDIFNLFQSFMAKFFPKAKEEGGNVRKVEIKLEATPTVAQMKELMSYSSGFSEGEWADVIFIDENEKPTSIKSHRIVERIVLPPAIDAYSCDQLYKVLSEERSKFSPLASKPENAVSTSNSSVGTAL</sequence>
<comment type="caution">
    <text evidence="1">The sequence shown here is derived from an EMBL/GenBank/DDBJ whole genome shotgun (WGS) entry which is preliminary data.</text>
</comment>
<dbReference type="RefSeq" id="WP_340613384.1">
    <property type="nucleotide sequence ID" value="NZ_JBBNAW010000052.1"/>
</dbReference>
<accession>A0ABU9A7X7</accession>
<evidence type="ECO:0000313" key="2">
    <source>
        <dbReference type="Proteomes" id="UP001386972"/>
    </source>
</evidence>
<reference evidence="1 2" key="1">
    <citation type="submission" date="2024-03" db="EMBL/GenBank/DDBJ databases">
        <title>Screening, Identification and Application of a Plant Lactobacillus Strain.</title>
        <authorList>
            <person name="Li Y.L."/>
        </authorList>
    </citation>
    <scope>NUCLEOTIDE SEQUENCE [LARGE SCALE GENOMIC DNA]</scope>
    <source>
        <strain evidence="1 2">JDB</strain>
    </source>
</reference>